<evidence type="ECO:0000313" key="2">
    <source>
        <dbReference type="EMBL" id="ALG88659.1"/>
    </source>
</evidence>
<dbReference type="GO" id="GO:0043709">
    <property type="term" value="P:cell adhesion involved in single-species biofilm formation"/>
    <property type="evidence" value="ECO:0007669"/>
    <property type="project" value="TreeGrafter"/>
</dbReference>
<dbReference type="GO" id="GO:0009289">
    <property type="term" value="C:pilus"/>
    <property type="evidence" value="ECO:0007669"/>
    <property type="project" value="InterPro"/>
</dbReference>
<dbReference type="PANTHER" id="PTHR33420:SF27">
    <property type="entry name" value="PROTEIN FIMG"/>
    <property type="match status" value="1"/>
</dbReference>
<geneLocation type="plasmid" evidence="2">
    <name>Drgb3</name>
</geneLocation>
<keyword evidence="1" id="KW-0732">Signal</keyword>
<feature type="chain" id="PRO_5006037797" evidence="1">
    <location>
        <begin position="26"/>
        <end position="172"/>
    </location>
</feature>
<dbReference type="EMBL" id="KT351734">
    <property type="protein sequence ID" value="ALG88659.1"/>
    <property type="molecule type" value="Genomic_DNA"/>
</dbReference>
<protein>
    <submittedName>
        <fullName evidence="2">P pilus assembly protein, pilin FimA</fullName>
    </submittedName>
</protein>
<dbReference type="AlphaFoldDB" id="A0A0N9N080"/>
<proteinExistence type="predicted"/>
<dbReference type="SUPFAM" id="SSF49401">
    <property type="entry name" value="Bacterial adhesins"/>
    <property type="match status" value="1"/>
</dbReference>
<reference evidence="2" key="1">
    <citation type="journal article" date="2015" name="Environ. Microbiol.">
        <title>Plasmids from the gut microbiome of cabbage root fly larvae encode SaxA that catalyses the conversion of the plant toxin 2-phenylethyl isothiocyanate.</title>
        <authorList>
            <person name="Welte C.U."/>
            <person name="de Graaf R.M."/>
            <person name="van den Bosch T.J."/>
            <person name="Op den Camp H.J."/>
            <person name="van Dam N.M."/>
            <person name="Jetten M.S."/>
        </authorList>
    </citation>
    <scope>NUCLEOTIDE SEQUENCE</scope>
    <source>
        <plasmid evidence="2">Drgb3</plasmid>
    </source>
</reference>
<feature type="signal peptide" evidence="1">
    <location>
        <begin position="1"/>
        <end position="25"/>
    </location>
</feature>
<dbReference type="PANTHER" id="PTHR33420">
    <property type="entry name" value="FIMBRIAL SUBUNIT ELFA-RELATED"/>
    <property type="match status" value="1"/>
</dbReference>
<dbReference type="Gene3D" id="2.60.40.1090">
    <property type="entry name" value="Fimbrial-type adhesion domain"/>
    <property type="match status" value="1"/>
</dbReference>
<dbReference type="InterPro" id="IPR008966">
    <property type="entry name" value="Adhesion_dom_sf"/>
</dbReference>
<evidence type="ECO:0000256" key="1">
    <source>
        <dbReference type="SAM" id="SignalP"/>
    </source>
</evidence>
<dbReference type="RefSeq" id="WP_181375153.1">
    <property type="nucleotide sequence ID" value="NZ_KT351734.1"/>
</dbReference>
<sequence>MSLKTNVISVALFATLSGMSMMANAAPSADVTLTGIITNTTCDVTVNNAQATLNVGVYKSGEFTANTQQGSVPLPVELTNCSDETGALIIQGTTASANPSKQLFTAASDDTVGFMIKTSDNASQVAADESVAFDVTSAGANTYAFNVGMGSTTLTPAAGAYSAPITVAYIVN</sequence>
<organism evidence="2">
    <name type="scientific">Pectobacterium carotovorum</name>
    <name type="common">Erwinia carotovora</name>
    <dbReference type="NCBI Taxonomy" id="554"/>
    <lineage>
        <taxon>Bacteria</taxon>
        <taxon>Pseudomonadati</taxon>
        <taxon>Pseudomonadota</taxon>
        <taxon>Gammaproteobacteria</taxon>
        <taxon>Enterobacterales</taxon>
        <taxon>Pectobacteriaceae</taxon>
        <taxon>Pectobacterium</taxon>
    </lineage>
</organism>
<dbReference type="InterPro" id="IPR036937">
    <property type="entry name" value="Adhesion_dom_fimbrial_sf"/>
</dbReference>
<dbReference type="InterPro" id="IPR050263">
    <property type="entry name" value="Bact_Fimbrial_Adh_Pro"/>
</dbReference>
<keyword evidence="2" id="KW-0614">Plasmid</keyword>
<reference evidence="2" key="2">
    <citation type="submission" date="2015-07" db="EMBL/GenBank/DDBJ databases">
        <authorList>
            <person name="Welte C."/>
            <person name="de Graaf R."/>
            <person name="van den Bosch T.J.M."/>
            <person name="Op den Camp H."/>
            <person name="van Dam N."/>
            <person name="Jetten M."/>
        </authorList>
    </citation>
    <scope>NUCLEOTIDE SEQUENCE</scope>
    <source>
        <plasmid evidence="2">Drgb3</plasmid>
    </source>
</reference>
<accession>A0A0N9N080</accession>
<name>A0A0N9N080_PECCA</name>